<dbReference type="InterPro" id="IPR032834">
    <property type="entry name" value="NatK-like_C"/>
</dbReference>
<dbReference type="STRING" id="52694.ACWI_27820"/>
<sequence length="286" mass="33255">MKASLIIRNMMLFSIPFISFIIGLNLYFIDVHADNRHLLGIVSLGALVYINVVIFVILNVLEHESEKINQYKNANAQLELQQKHYKEMLEKNHEVRGLWHDMNNHLITLEYLIKNHASDEIENYLRQFHELLQNSADLNRSGNHVVDALLNYKIKVAADHQINFVHYIAIPEKLKINSIDLSIILGNLLDNAIEGCMRDCRRNQEKIIKFNMYYKRESLLIDIENTVDEKTIQKSGNNIVSSKRNDADHYGYGISNVKQVLKSYQGNMVYQILDDRFKCTILIPLD</sequence>
<keyword evidence="4" id="KW-0418">Kinase</keyword>
<evidence type="ECO:0000313" key="8">
    <source>
        <dbReference type="Proteomes" id="UP000322619"/>
    </source>
</evidence>
<feature type="transmembrane region" description="Helical" evidence="2">
    <location>
        <begin position="41"/>
        <end position="61"/>
    </location>
</feature>
<keyword evidence="4" id="KW-0808">Transferase</keyword>
<dbReference type="SUPFAM" id="SSF55874">
    <property type="entry name" value="ATPase domain of HSP90 chaperone/DNA topoisomerase II/histidine kinase"/>
    <property type="match status" value="1"/>
</dbReference>
<dbReference type="EMBL" id="CP087994">
    <property type="protein sequence ID" value="UYO64262.1"/>
    <property type="molecule type" value="Genomic_DNA"/>
</dbReference>
<evidence type="ECO:0000313" key="9">
    <source>
        <dbReference type="Proteomes" id="UP001163550"/>
    </source>
</evidence>
<evidence type="ECO:0000313" key="7">
    <source>
        <dbReference type="Proteomes" id="UP000176244"/>
    </source>
</evidence>
<proteinExistence type="predicted"/>
<dbReference type="RefSeq" id="WP_070372049.1">
    <property type="nucleotide sequence ID" value="NZ_CABIIK010000011.1"/>
</dbReference>
<dbReference type="InterPro" id="IPR036890">
    <property type="entry name" value="HATPase_C_sf"/>
</dbReference>
<dbReference type="Proteomes" id="UP000176244">
    <property type="component" value="Unassembled WGS sequence"/>
</dbReference>
<keyword evidence="1" id="KW-0175">Coiled coil</keyword>
<feature type="coiled-coil region" evidence="1">
    <location>
        <begin position="61"/>
        <end position="141"/>
    </location>
</feature>
<keyword evidence="2" id="KW-0812">Transmembrane</keyword>
<reference evidence="4 7" key="1">
    <citation type="submission" date="2015-09" db="EMBL/GenBank/DDBJ databases">
        <title>Genome sequence of Acetobacterium wieringae DSM 1911.</title>
        <authorList>
            <person name="Poehlein A."/>
            <person name="Bengelsdorf F.R."/>
            <person name="Schiel-Bengelsdorf B."/>
            <person name="Duerre P."/>
            <person name="Daniel R."/>
        </authorList>
    </citation>
    <scope>NUCLEOTIDE SEQUENCE [LARGE SCALE GENOMIC DNA]</scope>
    <source>
        <strain evidence="4 7">DSM 1911</strain>
    </source>
</reference>
<name>A0A1F2PF85_9FIRM</name>
<gene>
    <name evidence="4" type="ORF">ACWI_27820</name>
    <name evidence="5" type="ORF">FXB42_14070</name>
    <name evidence="6" type="ORF">LNN31_07545</name>
</gene>
<dbReference type="EMBL" id="LKEU01000037">
    <property type="protein sequence ID" value="OFV69644.1"/>
    <property type="molecule type" value="Genomic_DNA"/>
</dbReference>
<keyword evidence="2" id="KW-0472">Membrane</keyword>
<dbReference type="OrthoDB" id="1776661at2"/>
<evidence type="ECO:0000313" key="4">
    <source>
        <dbReference type="EMBL" id="OFV69644.1"/>
    </source>
</evidence>
<protein>
    <submittedName>
        <fullName evidence="5">GHKL domain-containing protein</fullName>
    </submittedName>
    <submittedName>
        <fullName evidence="4">Sensory histidine kinase DcuS</fullName>
    </submittedName>
</protein>
<reference evidence="5 8" key="2">
    <citation type="submission" date="2019-08" db="EMBL/GenBank/DDBJ databases">
        <title>Isolation and enrichment of carboxydotrophic bacteria from anaerobic sludge for the production of bio-based chemicals from syngas.</title>
        <authorList>
            <person name="Antares A.L."/>
            <person name="Moreira J."/>
            <person name="Diender M."/>
            <person name="Parshina S.N."/>
            <person name="Stams A.J.M."/>
            <person name="Alves M."/>
            <person name="Alves J.I."/>
            <person name="Sousa D.Z."/>
        </authorList>
    </citation>
    <scope>NUCLEOTIDE SEQUENCE [LARGE SCALE GENOMIC DNA]</scope>
    <source>
        <strain evidence="5 8">JM</strain>
    </source>
</reference>
<dbReference type="Gene3D" id="3.30.565.10">
    <property type="entry name" value="Histidine kinase-like ATPase, C-terminal domain"/>
    <property type="match status" value="1"/>
</dbReference>
<dbReference type="PANTHER" id="PTHR40448:SF1">
    <property type="entry name" value="TWO-COMPONENT SENSOR HISTIDINE KINASE"/>
    <property type="match status" value="1"/>
</dbReference>
<dbReference type="GO" id="GO:0016301">
    <property type="term" value="F:kinase activity"/>
    <property type="evidence" value="ECO:0007669"/>
    <property type="project" value="UniProtKB-KW"/>
</dbReference>
<dbReference type="CDD" id="cd16935">
    <property type="entry name" value="HATPase_AgrC-ComD-like"/>
    <property type="match status" value="1"/>
</dbReference>
<organism evidence="4 7">
    <name type="scientific">Acetobacterium wieringae</name>
    <dbReference type="NCBI Taxonomy" id="52694"/>
    <lineage>
        <taxon>Bacteria</taxon>
        <taxon>Bacillati</taxon>
        <taxon>Bacillota</taxon>
        <taxon>Clostridia</taxon>
        <taxon>Eubacteriales</taxon>
        <taxon>Eubacteriaceae</taxon>
        <taxon>Acetobacterium</taxon>
    </lineage>
</organism>
<dbReference type="GO" id="GO:0042802">
    <property type="term" value="F:identical protein binding"/>
    <property type="evidence" value="ECO:0007669"/>
    <property type="project" value="TreeGrafter"/>
</dbReference>
<dbReference type="Proteomes" id="UP001163550">
    <property type="component" value="Chromosome"/>
</dbReference>
<dbReference type="PANTHER" id="PTHR40448">
    <property type="entry name" value="TWO-COMPONENT SENSOR HISTIDINE KINASE"/>
    <property type="match status" value="1"/>
</dbReference>
<evidence type="ECO:0000256" key="1">
    <source>
        <dbReference type="SAM" id="Coils"/>
    </source>
</evidence>
<feature type="transmembrane region" description="Helical" evidence="2">
    <location>
        <begin position="12"/>
        <end position="29"/>
    </location>
</feature>
<dbReference type="AlphaFoldDB" id="A0A1F2PF85"/>
<dbReference type="Proteomes" id="UP000322619">
    <property type="component" value="Unassembled WGS sequence"/>
</dbReference>
<keyword evidence="2" id="KW-1133">Transmembrane helix</keyword>
<reference evidence="6" key="3">
    <citation type="submission" date="2021-11" db="EMBL/GenBank/DDBJ databases">
        <title>Isoprene-degrading acetogen.</title>
        <authorList>
            <person name="Yang Y."/>
            <person name="Jin H."/>
            <person name="Yan J."/>
        </authorList>
    </citation>
    <scope>NUCLEOTIDE SEQUENCE</scope>
    <source>
        <strain evidence="6">Berkeley</strain>
    </source>
</reference>
<evidence type="ECO:0000313" key="5">
    <source>
        <dbReference type="EMBL" id="TYC84101.1"/>
    </source>
</evidence>
<dbReference type="EMBL" id="VSLA01000027">
    <property type="protein sequence ID" value="TYC84101.1"/>
    <property type="molecule type" value="Genomic_DNA"/>
</dbReference>
<accession>A0A1F2PF85</accession>
<evidence type="ECO:0000256" key="2">
    <source>
        <dbReference type="SAM" id="Phobius"/>
    </source>
</evidence>
<keyword evidence="9" id="KW-1185">Reference proteome</keyword>
<dbReference type="Pfam" id="PF14501">
    <property type="entry name" value="HATPase_c_5"/>
    <property type="match status" value="1"/>
</dbReference>
<evidence type="ECO:0000313" key="6">
    <source>
        <dbReference type="EMBL" id="UYO64262.1"/>
    </source>
</evidence>
<feature type="domain" description="Sensor histidine kinase NatK-like C-terminal" evidence="3">
    <location>
        <begin position="177"/>
        <end position="284"/>
    </location>
</feature>
<evidence type="ECO:0000259" key="3">
    <source>
        <dbReference type="Pfam" id="PF14501"/>
    </source>
</evidence>